<feature type="transmembrane region" description="Helical" evidence="1">
    <location>
        <begin position="142"/>
        <end position="164"/>
    </location>
</feature>
<name>A0AAD9DFL4_9STRA</name>
<proteinExistence type="predicted"/>
<evidence type="ECO:0000313" key="3">
    <source>
        <dbReference type="Proteomes" id="UP001224775"/>
    </source>
</evidence>
<gene>
    <name evidence="2" type="ORF">QTG54_004922</name>
</gene>
<accession>A0AAD9DFL4</accession>
<dbReference type="EMBL" id="JATAAI010000007">
    <property type="protein sequence ID" value="KAK1744389.1"/>
    <property type="molecule type" value="Genomic_DNA"/>
</dbReference>
<keyword evidence="3" id="KW-1185">Reference proteome</keyword>
<feature type="transmembrane region" description="Helical" evidence="1">
    <location>
        <begin position="103"/>
        <end position="122"/>
    </location>
</feature>
<organism evidence="2 3">
    <name type="scientific">Skeletonema marinoi</name>
    <dbReference type="NCBI Taxonomy" id="267567"/>
    <lineage>
        <taxon>Eukaryota</taxon>
        <taxon>Sar</taxon>
        <taxon>Stramenopiles</taxon>
        <taxon>Ochrophyta</taxon>
        <taxon>Bacillariophyta</taxon>
        <taxon>Coscinodiscophyceae</taxon>
        <taxon>Thalassiosirophycidae</taxon>
        <taxon>Thalassiosirales</taxon>
        <taxon>Skeletonemataceae</taxon>
        <taxon>Skeletonema</taxon>
        <taxon>Skeletonema marinoi-dohrnii complex</taxon>
    </lineage>
</organism>
<reference evidence="2" key="1">
    <citation type="submission" date="2023-06" db="EMBL/GenBank/DDBJ databases">
        <title>Survivors Of The Sea: Transcriptome response of Skeletonema marinoi to long-term dormancy.</title>
        <authorList>
            <person name="Pinder M.I.M."/>
            <person name="Kourtchenko O."/>
            <person name="Robertson E.K."/>
            <person name="Larsson T."/>
            <person name="Maumus F."/>
            <person name="Osuna-Cruz C.M."/>
            <person name="Vancaester E."/>
            <person name="Stenow R."/>
            <person name="Vandepoele K."/>
            <person name="Ploug H."/>
            <person name="Bruchert V."/>
            <person name="Godhe A."/>
            <person name="Topel M."/>
        </authorList>
    </citation>
    <scope>NUCLEOTIDE SEQUENCE</scope>
    <source>
        <strain evidence="2">R05AC</strain>
    </source>
</reference>
<sequence>MLPSTAFVPSSAIWNNHQHLPHAFFVSSFSVSSLPRAAPLHLRDGDDDGNNQHITEDGDDLLLPTITFLLASAFASICTMWSEYSVVTSGCGPRSLPDALERGSYLSVLVVAGLSVFVRIVSGGQTLSEIYQNNTSKSGMNYNLYFNLVENLSLLAIVGAFAALAAQSINGEQMDGLSGINVDMCRAIQQSSGE</sequence>
<protein>
    <submittedName>
        <fullName evidence="2">Uncharacterized protein</fullName>
    </submittedName>
</protein>
<keyword evidence="1" id="KW-0812">Transmembrane</keyword>
<dbReference type="Proteomes" id="UP001224775">
    <property type="component" value="Unassembled WGS sequence"/>
</dbReference>
<evidence type="ECO:0000256" key="1">
    <source>
        <dbReference type="SAM" id="Phobius"/>
    </source>
</evidence>
<dbReference type="AlphaFoldDB" id="A0AAD9DFL4"/>
<keyword evidence="1" id="KW-1133">Transmembrane helix</keyword>
<keyword evidence="1" id="KW-0472">Membrane</keyword>
<evidence type="ECO:0000313" key="2">
    <source>
        <dbReference type="EMBL" id="KAK1744389.1"/>
    </source>
</evidence>
<comment type="caution">
    <text evidence="2">The sequence shown here is derived from an EMBL/GenBank/DDBJ whole genome shotgun (WGS) entry which is preliminary data.</text>
</comment>